<accession>A0A5C7ABX7</accession>
<dbReference type="OrthoDB" id="825557at2"/>
<feature type="signal peptide" evidence="1">
    <location>
        <begin position="1"/>
        <end position="20"/>
    </location>
</feature>
<gene>
    <name evidence="2" type="ORF">ESV85_18720</name>
</gene>
<name>A0A5C7ABX7_9BACT</name>
<proteinExistence type="predicted"/>
<organism evidence="2 3">
    <name type="scientific">Algoriphagus aquimarinus</name>
    <dbReference type="NCBI Taxonomy" id="237018"/>
    <lineage>
        <taxon>Bacteria</taxon>
        <taxon>Pseudomonadati</taxon>
        <taxon>Bacteroidota</taxon>
        <taxon>Cytophagia</taxon>
        <taxon>Cytophagales</taxon>
        <taxon>Cyclobacteriaceae</taxon>
        <taxon>Algoriphagus</taxon>
    </lineage>
</organism>
<feature type="chain" id="PRO_5023145253" description="Lipocalin-like domain-containing protein" evidence="1">
    <location>
        <begin position="21"/>
        <end position="155"/>
    </location>
</feature>
<dbReference type="AlphaFoldDB" id="A0A5C7ABX7"/>
<dbReference type="EMBL" id="VORW01000020">
    <property type="protein sequence ID" value="TXE04775.1"/>
    <property type="molecule type" value="Genomic_DNA"/>
</dbReference>
<reference evidence="2 3" key="1">
    <citation type="submission" date="2019-08" db="EMBL/GenBank/DDBJ databases">
        <title>Genomes sequence of Algoriphagus aquimarinus ACAM450.</title>
        <authorList>
            <person name="Bowman J.P."/>
        </authorList>
    </citation>
    <scope>NUCLEOTIDE SEQUENCE [LARGE SCALE GENOMIC DNA]</scope>
    <source>
        <strain evidence="2 3">ACAM 450</strain>
    </source>
</reference>
<protein>
    <recommendedName>
        <fullName evidence="4">Lipocalin-like domain-containing protein</fullName>
    </recommendedName>
</protein>
<comment type="caution">
    <text evidence="2">The sequence shown here is derived from an EMBL/GenBank/DDBJ whole genome shotgun (WGS) entry which is preliminary data.</text>
</comment>
<dbReference type="Proteomes" id="UP000321935">
    <property type="component" value="Unassembled WGS sequence"/>
</dbReference>
<evidence type="ECO:0000256" key="1">
    <source>
        <dbReference type="SAM" id="SignalP"/>
    </source>
</evidence>
<keyword evidence="1" id="KW-0732">Signal</keyword>
<dbReference type="RefSeq" id="WP_146920323.1">
    <property type="nucleotide sequence ID" value="NZ_VORW01000020.1"/>
</dbReference>
<evidence type="ECO:0008006" key="4">
    <source>
        <dbReference type="Google" id="ProtNLM"/>
    </source>
</evidence>
<evidence type="ECO:0000313" key="2">
    <source>
        <dbReference type="EMBL" id="TXE04775.1"/>
    </source>
</evidence>
<evidence type="ECO:0000313" key="3">
    <source>
        <dbReference type="Proteomes" id="UP000321935"/>
    </source>
</evidence>
<sequence>MKTLTSLLILMVIGLSNLSAQDLILSDSLSAEEIKLVGVWKVNLPEQKSKLDAESKTKVNQLDSKGQEGFWNATESRVYALDGERNFVMTWVSEGSHNEVIGKWKLEAKTGILKLFGEHELFEYQVEFKEKSQIWIPITKSKEGLNVLYIKGLGL</sequence>